<keyword evidence="6" id="KW-1185">Reference proteome</keyword>
<evidence type="ECO:0000256" key="3">
    <source>
        <dbReference type="ARBA" id="ARBA00038295"/>
    </source>
</evidence>
<dbReference type="Proteomes" id="UP000015104">
    <property type="component" value="Unassembled WGS sequence"/>
</dbReference>
<dbReference type="STRING" id="32264.T1KU46"/>
<reference evidence="5" key="2">
    <citation type="submission" date="2015-06" db="UniProtKB">
        <authorList>
            <consortium name="EnsemblMetazoa"/>
        </authorList>
    </citation>
    <scope>IDENTIFICATION</scope>
</reference>
<evidence type="ECO:0000313" key="5">
    <source>
        <dbReference type="EnsemblMetazoa" id="tetur21g02090.1"/>
    </source>
</evidence>
<comment type="subcellular location">
    <subcellularLocation>
        <location evidence="1">Nucleus</location>
    </subcellularLocation>
</comment>
<organism evidence="5 6">
    <name type="scientific">Tetranychus urticae</name>
    <name type="common">Two-spotted spider mite</name>
    <dbReference type="NCBI Taxonomy" id="32264"/>
    <lineage>
        <taxon>Eukaryota</taxon>
        <taxon>Metazoa</taxon>
        <taxon>Ecdysozoa</taxon>
        <taxon>Arthropoda</taxon>
        <taxon>Chelicerata</taxon>
        <taxon>Arachnida</taxon>
        <taxon>Acari</taxon>
        <taxon>Acariformes</taxon>
        <taxon>Trombidiformes</taxon>
        <taxon>Prostigmata</taxon>
        <taxon>Eleutherengona</taxon>
        <taxon>Raphignathae</taxon>
        <taxon>Tetranychoidea</taxon>
        <taxon>Tetranychidae</taxon>
        <taxon>Tetranychus</taxon>
    </lineage>
</organism>
<dbReference type="PANTHER" id="PTHR15111:SF0">
    <property type="entry name" value="UNCONVENTIONAL PREFOLDIN RPB5 INTERACTOR 1"/>
    <property type="match status" value="1"/>
</dbReference>
<dbReference type="SUPFAM" id="SSF46579">
    <property type="entry name" value="Prefoldin"/>
    <property type="match status" value="1"/>
</dbReference>
<comment type="similarity">
    <text evidence="3">Belongs to the RNA polymerase II subunit 5-mediating protein family.</text>
</comment>
<reference evidence="6" key="1">
    <citation type="submission" date="2011-08" db="EMBL/GenBank/DDBJ databases">
        <authorList>
            <person name="Rombauts S."/>
        </authorList>
    </citation>
    <scope>NUCLEOTIDE SEQUENCE</scope>
    <source>
        <strain evidence="6">London</strain>
    </source>
</reference>
<dbReference type="EnsemblMetazoa" id="tetur21g02090.1">
    <property type="protein sequence ID" value="tetur21g02090.1"/>
    <property type="gene ID" value="tetur21g02090"/>
</dbReference>
<keyword evidence="4" id="KW-0175">Coiled coil</keyword>
<dbReference type="GO" id="GO:0005634">
    <property type="term" value="C:nucleus"/>
    <property type="evidence" value="ECO:0007669"/>
    <property type="project" value="UniProtKB-SubCell"/>
</dbReference>
<keyword evidence="2" id="KW-0539">Nucleus</keyword>
<evidence type="ECO:0000256" key="1">
    <source>
        <dbReference type="ARBA" id="ARBA00004123"/>
    </source>
</evidence>
<feature type="coiled-coil region" evidence="4">
    <location>
        <begin position="99"/>
        <end position="153"/>
    </location>
</feature>
<dbReference type="EMBL" id="CAEY01000548">
    <property type="status" value="NOT_ANNOTATED_CDS"/>
    <property type="molecule type" value="Genomic_DNA"/>
</dbReference>
<dbReference type="GO" id="GO:0003682">
    <property type="term" value="F:chromatin binding"/>
    <property type="evidence" value="ECO:0007669"/>
    <property type="project" value="TreeGrafter"/>
</dbReference>
<dbReference type="InterPro" id="IPR009053">
    <property type="entry name" value="Prefoldin"/>
</dbReference>
<evidence type="ECO:0000256" key="2">
    <source>
        <dbReference type="ARBA" id="ARBA00023242"/>
    </source>
</evidence>
<evidence type="ECO:0000313" key="6">
    <source>
        <dbReference type="Proteomes" id="UP000015104"/>
    </source>
</evidence>
<dbReference type="KEGG" id="tut:107367275"/>
<dbReference type="eggNOG" id="KOG3130">
    <property type="taxonomic scope" value="Eukaryota"/>
</dbReference>
<protein>
    <recommendedName>
        <fullName evidence="7">Prefoldin subunit 3</fullName>
    </recommendedName>
</protein>
<dbReference type="CDD" id="cd23159">
    <property type="entry name" value="Prefoldin_URI1"/>
    <property type="match status" value="1"/>
</dbReference>
<sequence length="178" mass="21373">MESQFSLDKLKVNQQMALEMAKVKLASYDTIINEYETLKSNMEMLVKKLCHPVMAPICHNMRREDAPIAFMPGYLDHTNQVMVSLGDNWFVDRSVSQAVEIADRRIQYCQDRKKEIEKEIEAIQNWLKFTNELTEEKKDLVEIMEDYDEEAEKKWREEHRRKVRLMKEREKSERQRNV</sequence>
<dbReference type="Gene3D" id="1.10.287.370">
    <property type="match status" value="1"/>
</dbReference>
<dbReference type="GO" id="GO:0019212">
    <property type="term" value="F:phosphatase inhibitor activity"/>
    <property type="evidence" value="ECO:0007669"/>
    <property type="project" value="TreeGrafter"/>
</dbReference>
<name>T1KU46_TETUR</name>
<dbReference type="GO" id="GO:0000122">
    <property type="term" value="P:negative regulation of transcription by RNA polymerase II"/>
    <property type="evidence" value="ECO:0007669"/>
    <property type="project" value="TreeGrafter"/>
</dbReference>
<dbReference type="GO" id="GO:0003714">
    <property type="term" value="F:transcription corepressor activity"/>
    <property type="evidence" value="ECO:0007669"/>
    <property type="project" value="TreeGrafter"/>
</dbReference>
<dbReference type="OMA" id="PICHNMR"/>
<dbReference type="HOGENOM" id="CLU_1512543_0_0_1"/>
<gene>
    <name evidence="5" type="primary">107367275</name>
</gene>
<evidence type="ECO:0000256" key="4">
    <source>
        <dbReference type="SAM" id="Coils"/>
    </source>
</evidence>
<dbReference type="InterPro" id="IPR052255">
    <property type="entry name" value="RNA_pol_II_subunit5-mediator"/>
</dbReference>
<dbReference type="InterPro" id="IPR004127">
    <property type="entry name" value="Prefoldin_subunit_alpha"/>
</dbReference>
<accession>T1KU46</accession>
<dbReference type="OrthoDB" id="21413at2759"/>
<dbReference type="Pfam" id="PF02996">
    <property type="entry name" value="Prefoldin"/>
    <property type="match status" value="1"/>
</dbReference>
<dbReference type="AlphaFoldDB" id="T1KU46"/>
<evidence type="ECO:0008006" key="7">
    <source>
        <dbReference type="Google" id="ProtNLM"/>
    </source>
</evidence>
<dbReference type="PANTHER" id="PTHR15111">
    <property type="entry name" value="RNA POLYMERASE II SUBUNIT 5-MEDIATING PROTEIN NNX3"/>
    <property type="match status" value="1"/>
</dbReference>
<proteinExistence type="inferred from homology"/>